<organism evidence="2 3">
    <name type="scientific">Streptomyces niveus</name>
    <name type="common">Streptomyces spheroides</name>
    <dbReference type="NCBI Taxonomy" id="193462"/>
    <lineage>
        <taxon>Bacteria</taxon>
        <taxon>Bacillati</taxon>
        <taxon>Actinomycetota</taxon>
        <taxon>Actinomycetes</taxon>
        <taxon>Kitasatosporales</taxon>
        <taxon>Streptomycetaceae</taxon>
        <taxon>Streptomyces</taxon>
    </lineage>
</organism>
<evidence type="ECO:0000256" key="1">
    <source>
        <dbReference type="SAM" id="MobiDB-lite"/>
    </source>
</evidence>
<evidence type="ECO:0000313" key="2">
    <source>
        <dbReference type="EMBL" id="AQU67874.1"/>
    </source>
</evidence>
<sequence>MAGYSGGLRALADEAGAGPGTSGAASGERLRHSDGPWIRAAGGAEVMRTQMAYVKAEFATAHEGVPGCGDGLSVLGALGTVRTSWERRIEAARDECGSLAGRLRAVAGTQGEHDAAIRSNLAGVDAGAGAAAGAGGGR</sequence>
<protein>
    <submittedName>
        <fullName evidence="2">Uncharacterized protein</fullName>
    </submittedName>
</protein>
<dbReference type="EMBL" id="CP018047">
    <property type="protein sequence ID" value="AQU67874.1"/>
    <property type="molecule type" value="Genomic_DNA"/>
</dbReference>
<feature type="region of interest" description="Disordered" evidence="1">
    <location>
        <begin position="15"/>
        <end position="37"/>
    </location>
</feature>
<gene>
    <name evidence="2" type="ORF">BBN63_18255</name>
</gene>
<dbReference type="Proteomes" id="UP000189677">
    <property type="component" value="Chromosome"/>
</dbReference>
<name>A0A1U9QUE7_STRNV</name>
<reference evidence="2 3" key="1">
    <citation type="submission" date="2016-11" db="EMBL/GenBank/DDBJ databases">
        <title>Complete genome sequence of Streptomyces niveus SCSIO 3406.</title>
        <authorList>
            <person name="Zhu Q."/>
            <person name="Cheng W."/>
            <person name="Song Y."/>
            <person name="Li Q."/>
            <person name="Ju J."/>
        </authorList>
    </citation>
    <scope>NUCLEOTIDE SEQUENCE [LARGE SCALE GENOMIC DNA]</scope>
    <source>
        <strain evidence="2 3">SCSIO 3406</strain>
    </source>
</reference>
<keyword evidence="3" id="KW-1185">Reference proteome</keyword>
<proteinExistence type="predicted"/>
<dbReference type="RefSeq" id="WP_078076455.1">
    <property type="nucleotide sequence ID" value="NZ_CP018047.1"/>
</dbReference>
<accession>A0A1U9QUE7</accession>
<dbReference type="AlphaFoldDB" id="A0A1U9QUE7"/>
<dbReference type="KEGG" id="snw:BBN63_18255"/>
<evidence type="ECO:0000313" key="3">
    <source>
        <dbReference type="Proteomes" id="UP000189677"/>
    </source>
</evidence>